<dbReference type="InParanoid" id="A0A0H2R4L1"/>
<protein>
    <submittedName>
        <fullName evidence="1">Uncharacterized protein</fullName>
    </submittedName>
</protein>
<gene>
    <name evidence="1" type="ORF">SCHPADRAFT_694239</name>
</gene>
<organism evidence="1 2">
    <name type="scientific">Schizopora paradoxa</name>
    <dbReference type="NCBI Taxonomy" id="27342"/>
    <lineage>
        <taxon>Eukaryota</taxon>
        <taxon>Fungi</taxon>
        <taxon>Dikarya</taxon>
        <taxon>Basidiomycota</taxon>
        <taxon>Agaricomycotina</taxon>
        <taxon>Agaricomycetes</taxon>
        <taxon>Hymenochaetales</taxon>
        <taxon>Schizoporaceae</taxon>
        <taxon>Schizopora</taxon>
    </lineage>
</organism>
<proteinExistence type="predicted"/>
<keyword evidence="2" id="KW-1185">Reference proteome</keyword>
<dbReference type="EMBL" id="KQ086220">
    <property type="protein sequence ID" value="KLO06277.1"/>
    <property type="molecule type" value="Genomic_DNA"/>
</dbReference>
<name>A0A0H2R4L1_9AGAM</name>
<sequence>MISGYSASPSHRLLSSSASFPITSAHCSQSLLAPIDFAIPSLRCRRKNNTSSHRASAFALFLRSILLLEAEEDLHTSTEDG</sequence>
<reference evidence="1 2" key="1">
    <citation type="submission" date="2015-04" db="EMBL/GenBank/DDBJ databases">
        <title>Complete genome sequence of Schizopora paradoxa KUC8140, a cosmopolitan wood degrader in East Asia.</title>
        <authorList>
            <consortium name="DOE Joint Genome Institute"/>
            <person name="Min B."/>
            <person name="Park H."/>
            <person name="Jang Y."/>
            <person name="Kim J.-J."/>
            <person name="Kim K.H."/>
            <person name="Pangilinan J."/>
            <person name="Lipzen A."/>
            <person name="Riley R."/>
            <person name="Grigoriev I.V."/>
            <person name="Spatafora J.W."/>
            <person name="Choi I.-G."/>
        </authorList>
    </citation>
    <scope>NUCLEOTIDE SEQUENCE [LARGE SCALE GENOMIC DNA]</scope>
    <source>
        <strain evidence="1 2">KUC8140</strain>
    </source>
</reference>
<dbReference type="AlphaFoldDB" id="A0A0H2R4L1"/>
<evidence type="ECO:0000313" key="2">
    <source>
        <dbReference type="Proteomes" id="UP000053477"/>
    </source>
</evidence>
<evidence type="ECO:0000313" key="1">
    <source>
        <dbReference type="EMBL" id="KLO06277.1"/>
    </source>
</evidence>
<dbReference type="Proteomes" id="UP000053477">
    <property type="component" value="Unassembled WGS sequence"/>
</dbReference>
<accession>A0A0H2R4L1</accession>